<accession>A0A291B8V0</accession>
<sequence>MATKYVTNIPNIFAAAVKVIAEKLYTMGDNTNIRILDINSVVTAAMMKLMNEATCKIRRFCPLTGKIKSMSK</sequence>
<keyword evidence="2" id="KW-1185">Reference proteome</keyword>
<gene>
    <name evidence="1" type="ORF">BTN50_0932</name>
</gene>
<evidence type="ECO:0000313" key="2">
    <source>
        <dbReference type="Proteomes" id="UP000218160"/>
    </source>
</evidence>
<dbReference type="KEGG" id="elux:BTN50_0932"/>
<dbReference type="Proteomes" id="UP000218160">
    <property type="component" value="Chromosome 1"/>
</dbReference>
<evidence type="ECO:0000313" key="1">
    <source>
        <dbReference type="EMBL" id="ATF09438.1"/>
    </source>
</evidence>
<organism evidence="1 2">
    <name type="scientific">Candidatus Enterovibrio altilux</name>
    <dbReference type="NCBI Taxonomy" id="1927128"/>
    <lineage>
        <taxon>Bacteria</taxon>
        <taxon>Pseudomonadati</taxon>
        <taxon>Pseudomonadota</taxon>
        <taxon>Gammaproteobacteria</taxon>
        <taxon>Vibrionales</taxon>
        <taxon>Vibrionaceae</taxon>
        <taxon>Enterovibrio</taxon>
    </lineage>
</organism>
<dbReference type="AlphaFoldDB" id="A0A291B8V0"/>
<proteinExistence type="predicted"/>
<reference evidence="2" key="1">
    <citation type="submission" date="2017-04" db="EMBL/GenBank/DDBJ databases">
        <title>Genome evolution of the luminous symbionts of deep sea anglerfish.</title>
        <authorList>
            <person name="Hendry T.A."/>
        </authorList>
    </citation>
    <scope>NUCLEOTIDE SEQUENCE [LARGE SCALE GENOMIC DNA]</scope>
</reference>
<name>A0A291B8V0_9GAMM</name>
<protein>
    <submittedName>
        <fullName evidence="1">Uncharacterized protein</fullName>
    </submittedName>
</protein>
<dbReference type="EMBL" id="CP020660">
    <property type="protein sequence ID" value="ATF09438.1"/>
    <property type="molecule type" value="Genomic_DNA"/>
</dbReference>